<protein>
    <recommendedName>
        <fullName evidence="1">DUF5902 domain-containing protein</fullName>
    </recommendedName>
</protein>
<dbReference type="GeneID" id="23463340"/>
<evidence type="ECO:0000313" key="2">
    <source>
        <dbReference type="EMBL" id="AJF98423.1"/>
    </source>
</evidence>
<evidence type="ECO:0000259" key="1">
    <source>
        <dbReference type="Pfam" id="PF19255"/>
    </source>
</evidence>
<dbReference type="KEGG" id="vg:23463340"/>
<name>A0A0B5IZQ4_9VIRU</name>
<dbReference type="EMBL" id="KP136319">
    <property type="protein sequence ID" value="AJF98423.1"/>
    <property type="molecule type" value="Genomic_DNA"/>
</dbReference>
<dbReference type="InterPro" id="IPR045421">
    <property type="entry name" value="DUF5902"/>
</dbReference>
<proteinExistence type="predicted"/>
<accession>A0A0B5IZQ4</accession>
<organism evidence="2 3">
    <name type="scientific">Pandoravirus inopinatum</name>
    <dbReference type="NCBI Taxonomy" id="1605721"/>
    <lineage>
        <taxon>Viruses</taxon>
        <taxon>Pandoravirus</taxon>
    </lineage>
</organism>
<dbReference type="RefSeq" id="YP_009120658.1">
    <property type="nucleotide sequence ID" value="NC_026440.1"/>
</dbReference>
<reference evidence="2 3" key="1">
    <citation type="journal article" date="2015" name="Parasitol. Res.">
        <title>Viruses in close associations with free-living amoebae.</title>
        <authorList>
            <person name="Scheid P."/>
        </authorList>
    </citation>
    <scope>NUCLEOTIDE SEQUENCE [LARGE SCALE GENOMIC DNA]</scope>
    <source>
        <strain evidence="2">KlaHel</strain>
    </source>
</reference>
<evidence type="ECO:0000313" key="3">
    <source>
        <dbReference type="Proteomes" id="UP000202511"/>
    </source>
</evidence>
<dbReference type="Pfam" id="PF19255">
    <property type="entry name" value="DUF5902"/>
    <property type="match status" value="1"/>
</dbReference>
<dbReference type="Proteomes" id="UP000202511">
    <property type="component" value="Segment"/>
</dbReference>
<feature type="domain" description="DUF5902" evidence="1">
    <location>
        <begin position="6"/>
        <end position="100"/>
    </location>
</feature>
<sequence length="274" mass="29851">MTTSTLPVDPLSHVVALMAKGDVSGLNDLCHQQGPFGDICTRRFIPRDMVAQDTAGFLPASARSNGALLSPLDVAVALRDRAATHYAGIECARYAIYHLVRTIGMTSMGPVPYSRFIDADQKSDMASDITNYFVQFSNDDYRPRLYLQASPLPEDIHYLVTSIHPSDAPATQPIIDNATTRSVINYALAHVVSTLNNDDAEDDEPSLNGAGCGDLDLFAAFPDAARYIREMPPGSHLFVFPEPAGPVRTFEIEIVPLALQAQRALPLLAARPRR</sequence>